<dbReference type="PANTHER" id="PTHR30419">
    <property type="entry name" value="HTH-TYPE TRANSCRIPTIONAL REGULATOR YBHD"/>
    <property type="match status" value="1"/>
</dbReference>
<dbReference type="FunFam" id="1.10.10.10:FF:000001">
    <property type="entry name" value="LysR family transcriptional regulator"/>
    <property type="match status" value="1"/>
</dbReference>
<keyword evidence="3" id="KW-0238">DNA-binding</keyword>
<dbReference type="SUPFAM" id="SSF46785">
    <property type="entry name" value="Winged helix' DNA-binding domain"/>
    <property type="match status" value="1"/>
</dbReference>
<organism evidence="6 7">
    <name type="scientific">Herbaspirillum robiniae</name>
    <dbReference type="NCBI Taxonomy" id="2014887"/>
    <lineage>
        <taxon>Bacteria</taxon>
        <taxon>Pseudomonadati</taxon>
        <taxon>Pseudomonadota</taxon>
        <taxon>Betaproteobacteria</taxon>
        <taxon>Burkholderiales</taxon>
        <taxon>Oxalobacteraceae</taxon>
        <taxon>Herbaspirillum</taxon>
    </lineage>
</organism>
<protein>
    <submittedName>
        <fullName evidence="6">LysR family transcriptional regulator</fullName>
    </submittedName>
</protein>
<comment type="caution">
    <text evidence="6">The sequence shown here is derived from an EMBL/GenBank/DDBJ whole genome shotgun (WGS) entry which is preliminary data.</text>
</comment>
<dbReference type="InterPro" id="IPR036388">
    <property type="entry name" value="WH-like_DNA-bd_sf"/>
</dbReference>
<dbReference type="GO" id="GO:0003700">
    <property type="term" value="F:DNA-binding transcription factor activity"/>
    <property type="evidence" value="ECO:0007669"/>
    <property type="project" value="InterPro"/>
</dbReference>
<dbReference type="AlphaFoldDB" id="A0A246WXQ7"/>
<dbReference type="GO" id="GO:0005829">
    <property type="term" value="C:cytosol"/>
    <property type="evidence" value="ECO:0007669"/>
    <property type="project" value="TreeGrafter"/>
</dbReference>
<dbReference type="InterPro" id="IPR005119">
    <property type="entry name" value="LysR_subst-bd"/>
</dbReference>
<evidence type="ECO:0000259" key="5">
    <source>
        <dbReference type="PROSITE" id="PS50931"/>
    </source>
</evidence>
<dbReference type="Pfam" id="PF00126">
    <property type="entry name" value="HTH_1"/>
    <property type="match status" value="1"/>
</dbReference>
<evidence type="ECO:0000313" key="7">
    <source>
        <dbReference type="Proteomes" id="UP000197596"/>
    </source>
</evidence>
<evidence type="ECO:0000313" key="6">
    <source>
        <dbReference type="EMBL" id="OWY31136.1"/>
    </source>
</evidence>
<dbReference type="InterPro" id="IPR036390">
    <property type="entry name" value="WH_DNA-bd_sf"/>
</dbReference>
<dbReference type="PROSITE" id="PS50931">
    <property type="entry name" value="HTH_LYSR"/>
    <property type="match status" value="1"/>
</dbReference>
<dbReference type="Pfam" id="PF03466">
    <property type="entry name" value="LysR_substrate"/>
    <property type="match status" value="1"/>
</dbReference>
<evidence type="ECO:0000256" key="1">
    <source>
        <dbReference type="ARBA" id="ARBA00009437"/>
    </source>
</evidence>
<reference evidence="6 7" key="1">
    <citation type="submission" date="2017-06" db="EMBL/GenBank/DDBJ databases">
        <title>Herbaspirillum phytohormonus sp. nov., isolated from the root nodule of Robinia pseudoacacia in lead-zinc mine.</title>
        <authorList>
            <person name="Fan M."/>
            <person name="Lin Y."/>
        </authorList>
    </citation>
    <scope>NUCLEOTIDE SEQUENCE [LARGE SCALE GENOMIC DNA]</scope>
    <source>
        <strain evidence="6 7">HZ10</strain>
    </source>
</reference>
<accession>A0A246WXQ7</accession>
<feature type="domain" description="HTH lysR-type" evidence="5">
    <location>
        <begin position="1"/>
        <end position="58"/>
    </location>
</feature>
<name>A0A246WXQ7_9BURK</name>
<dbReference type="PRINTS" id="PR00039">
    <property type="entry name" value="HTHLYSR"/>
</dbReference>
<dbReference type="GO" id="GO:0003677">
    <property type="term" value="F:DNA binding"/>
    <property type="evidence" value="ECO:0007669"/>
    <property type="project" value="UniProtKB-KW"/>
</dbReference>
<evidence type="ECO:0000256" key="2">
    <source>
        <dbReference type="ARBA" id="ARBA00023015"/>
    </source>
</evidence>
<evidence type="ECO:0000256" key="4">
    <source>
        <dbReference type="ARBA" id="ARBA00023163"/>
    </source>
</evidence>
<keyword evidence="2" id="KW-0805">Transcription regulation</keyword>
<dbReference type="CDD" id="cd05466">
    <property type="entry name" value="PBP2_LTTR_substrate"/>
    <property type="match status" value="1"/>
</dbReference>
<dbReference type="Gene3D" id="1.10.10.10">
    <property type="entry name" value="Winged helix-like DNA-binding domain superfamily/Winged helix DNA-binding domain"/>
    <property type="match status" value="1"/>
</dbReference>
<comment type="similarity">
    <text evidence="1">Belongs to the LysR transcriptional regulatory family.</text>
</comment>
<gene>
    <name evidence="6" type="ORF">CEJ42_03510</name>
</gene>
<evidence type="ECO:0000256" key="3">
    <source>
        <dbReference type="ARBA" id="ARBA00023125"/>
    </source>
</evidence>
<dbReference type="Gene3D" id="3.40.190.10">
    <property type="entry name" value="Periplasmic binding protein-like II"/>
    <property type="match status" value="2"/>
</dbReference>
<proteinExistence type="inferred from homology"/>
<dbReference type="RefSeq" id="WP_088750024.1">
    <property type="nucleotide sequence ID" value="NZ_NJGU01000001.1"/>
</dbReference>
<dbReference type="SUPFAM" id="SSF53850">
    <property type="entry name" value="Periplasmic binding protein-like II"/>
    <property type="match status" value="1"/>
</dbReference>
<dbReference type="InterPro" id="IPR000847">
    <property type="entry name" value="LysR_HTH_N"/>
</dbReference>
<dbReference type="InterPro" id="IPR050950">
    <property type="entry name" value="HTH-type_LysR_regulators"/>
</dbReference>
<sequence>MNIRFLETFVWLAKLRNFRLTAERLHTTQAAVSSRIASLEQDFGVRLFDRSAREVALTADGSKALVYAERMVKLMREMKDDMSDKQVYSGVIRIGVIESIVHSWFPDFLGRLHKAFPRLQIEIASDTTIHLHEQFSKGNLDLVLQAEPVIGPQVSNIALCEFPMRWVGSPKLDIGSETLSMSDLSAFPVISFARNSGPHAVIERLFSGSERGNLHVNCIASVATMIRLATDGFGIAAVPPAIIQRELNEEILHVLRVDTEFPALALIACFRSDHENPLTETVARIAQETASDFALNWGHEIARLPSPLAVGKPGGSETAAG</sequence>
<keyword evidence="4" id="KW-0804">Transcription</keyword>
<dbReference type="Proteomes" id="UP000197596">
    <property type="component" value="Unassembled WGS sequence"/>
</dbReference>
<dbReference type="EMBL" id="NJGU01000001">
    <property type="protein sequence ID" value="OWY31136.1"/>
    <property type="molecule type" value="Genomic_DNA"/>
</dbReference>